<dbReference type="Gene3D" id="3.30.1900.20">
    <property type="match status" value="2"/>
</dbReference>
<dbReference type="GO" id="GO:0006261">
    <property type="term" value="P:DNA-templated DNA replication"/>
    <property type="evidence" value="ECO:0007669"/>
    <property type="project" value="UniProtKB-UniRule"/>
</dbReference>
<keyword evidence="6 11" id="KW-0540">Nuclease</keyword>
<dbReference type="InterPro" id="IPR012340">
    <property type="entry name" value="NA-bd_OB-fold"/>
</dbReference>
<dbReference type="FunFam" id="3.30.420.10:FF:000045">
    <property type="entry name" value="3'-5' exonuclease DinG"/>
    <property type="match status" value="1"/>
</dbReference>
<dbReference type="Gene3D" id="1.10.150.700">
    <property type="entry name" value="PolC, middle finger domain"/>
    <property type="match status" value="2"/>
</dbReference>
<evidence type="ECO:0000256" key="4">
    <source>
        <dbReference type="ARBA" id="ARBA00022695"/>
    </source>
</evidence>
<evidence type="ECO:0000256" key="2">
    <source>
        <dbReference type="ARBA" id="ARBA00022490"/>
    </source>
</evidence>
<keyword evidence="2 11" id="KW-0963">Cytoplasm</keyword>
<evidence type="ECO:0000256" key="1">
    <source>
        <dbReference type="ARBA" id="ARBA00003452"/>
    </source>
</evidence>
<keyword evidence="8 11" id="KW-0269">Exonuclease</keyword>
<dbReference type="SMART" id="SM00479">
    <property type="entry name" value="EXOIII"/>
    <property type="match status" value="1"/>
</dbReference>
<dbReference type="Pfam" id="PF00929">
    <property type="entry name" value="RNase_T"/>
    <property type="match status" value="1"/>
</dbReference>
<dbReference type="GO" id="GO:0008408">
    <property type="term" value="F:3'-5' exonuclease activity"/>
    <property type="evidence" value="ECO:0007669"/>
    <property type="project" value="UniProtKB-UniRule"/>
</dbReference>
<dbReference type="Pfam" id="PF14579">
    <property type="entry name" value="HHH_6"/>
    <property type="match status" value="1"/>
</dbReference>
<evidence type="ECO:0000256" key="10">
    <source>
        <dbReference type="ARBA" id="ARBA00049244"/>
    </source>
</evidence>
<evidence type="ECO:0000259" key="12">
    <source>
        <dbReference type="SMART" id="SM00479"/>
    </source>
</evidence>
<name>A0A7V3RF31_9BACT</name>
<dbReference type="InterPro" id="IPR044923">
    <property type="entry name" value="PolC_middle_finger_sf"/>
</dbReference>
<dbReference type="InterPro" id="IPR011708">
    <property type="entry name" value="DNA_pol3_alpha_NTPase_dom"/>
</dbReference>
<comment type="similarity">
    <text evidence="11">Belongs to the DNA polymerase type-C family. PolC subfamily.</text>
</comment>
<organism evidence="14">
    <name type="scientific">Mesoaciditoga lauensis</name>
    <dbReference type="NCBI Taxonomy" id="1495039"/>
    <lineage>
        <taxon>Bacteria</taxon>
        <taxon>Thermotogati</taxon>
        <taxon>Thermotogota</taxon>
        <taxon>Thermotogae</taxon>
        <taxon>Mesoaciditogales</taxon>
        <taxon>Mesoaciditogaceae</taxon>
        <taxon>Mesoaciditoga</taxon>
    </lineage>
</organism>
<feature type="domain" description="Polymerase/histidinol phosphatase N-terminal" evidence="13">
    <location>
        <begin position="276"/>
        <end position="343"/>
    </location>
</feature>
<comment type="caution">
    <text evidence="14">The sequence shown here is derived from an EMBL/GenBank/DDBJ whole genome shotgun (WGS) entry which is preliminary data.</text>
</comment>
<dbReference type="SUPFAM" id="SSF53098">
    <property type="entry name" value="Ribonuclease H-like"/>
    <property type="match status" value="1"/>
</dbReference>
<dbReference type="SMART" id="SM00481">
    <property type="entry name" value="POLIIIAc"/>
    <property type="match status" value="1"/>
</dbReference>
<dbReference type="Pfam" id="PF02811">
    <property type="entry name" value="PHP"/>
    <property type="match status" value="1"/>
</dbReference>
<keyword evidence="5 11" id="KW-0235">DNA replication</keyword>
<sequence>MNYKILSEFDPENLFRSLGFSAPVKIESIEIKKSSIEFLVDKVPDSSETVKTFSKYVGLPIIFRSSAADDRLEEFKKNLIDKVNILNGVLEGLKIDVEKVKIEVSNDYVRERISVNGSRRTIDELVSKFFPGKIVEITAPDVNTIHPHEEPIEFHTVDPDKVQGKNKLRHDTGNCVRISSLESNKNVWICGQTFAFNYRDGKNAILSFSIVDDTSAIGCKAFGDLAREFSDGVPEYCIVSGKVQEDKFTHENVIFLNSIEDWEPDFRKDSSPEKRVELHLHTTMSAMDGLVDPKTLFETLKRWGHDAVAVTDHGVVQAFPQFEEMGDKYGIKPIYGMEAYVVDDSSKILRNMNVRGKIKEGHFTVIDFETTGLNAVDDEIIEIGAVKIDGMKMIDEFSTLVKPKKEVSGKSVEITGISPQMLEGAPVLDDVLPSFLKFLGDTIIVAHNADFDYRFLREALKSRNIAIDLPYIDTLQFSKALISIPSYGLEKVVKALNVGEFNHHRALDDAKITAKVFIKLCEMSESKGIQLLEKLNLLSKNVNIGSLRPYHTTILTKNREGLKNLYEMVTKSHIEYFKSKPRIPKSLLEKKRSGLLIGSACISGELAQNYFGGASEDELVGMASFYDFLEVMPLNVISDEADNREISRELLKNYYQKLYSLGKSLSIPVVMTGDVHFLEPKDSKIRSMLMAAQDYKGFEKQPGIYLRTTDEMMDAAKEIFGTFENADALCKEIVVDNTRMISSQVEKIRIVDKKLHTPKIENAERMISDEAYSNAKKRYGDPLPKPVEERIERELKSIIDNGYAVLYLIAKKLVEKSKSDGYVVGSRGSVGSSLVATMLGITEVNPLAPHYYCPECHNFEFDDSAESGHDLPVKKCPKCGTTMRSDGQNIPFETFMGFKGDKVPDIDLNFSGDYQPVAHKFIEELFGHDHVFRAGTISTIAERTAYGFVKGYIEKTGEKLNRVEMDYFASRLTGVKRTTGQHPGGLMIVPKDLDIHQFTAVQRPANDIGSDVTTTHFDYQSIHDTLVKLDILGHDDPTTMRMLKELTGIDPMTIPMNDPETLKIFSSMKPLKLSKEEFGFDVGTAGIPEFGTQFVKQMLMETRPKSFGDLVRISGLSHGTDVWANNAQSIIKAKKATLETVIACRDDIMIYLIKKGLDNSTAFSIMEKVRKGKTLKDEDIKKMKEKNVPDWYIDSCQKIRYLFPKAHAAAYVSMAFRIAYFKIHHPLAFYAAYFTVKGEEFDIKIAYEGLEFINREIKRIQGEGVDNVKDRAKESVLEVAKEMLMRGYTFKGIDIFKSATKKFEIEGTSLRVPLEKVPGLGEKAAKSIEEERKIRPFTSVKDLQSRTILNKNHLQTFKEIGALKDLPEKDQITLI</sequence>
<keyword evidence="7 11" id="KW-0378">Hydrolase</keyword>
<dbReference type="InterPro" id="IPR029460">
    <property type="entry name" value="DNAPol_HHH"/>
</dbReference>
<dbReference type="Gene3D" id="2.40.50.140">
    <property type="entry name" value="Nucleic acid-binding proteins"/>
    <property type="match status" value="1"/>
</dbReference>
<keyword evidence="4 11" id="KW-0548">Nucleotidyltransferase</keyword>
<reference evidence="14" key="1">
    <citation type="journal article" date="2020" name="mSystems">
        <title>Genome- and Community-Level Interaction Insights into Carbon Utilization and Element Cycling Functions of Hydrothermarchaeota in Hydrothermal Sediment.</title>
        <authorList>
            <person name="Zhou Z."/>
            <person name="Liu Y."/>
            <person name="Xu W."/>
            <person name="Pan J."/>
            <person name="Luo Z.H."/>
            <person name="Li M."/>
        </authorList>
    </citation>
    <scope>NUCLEOTIDE SEQUENCE [LARGE SCALE GENOMIC DNA]</scope>
    <source>
        <strain evidence="14">SpSt-966</strain>
    </source>
</reference>
<dbReference type="Gene3D" id="3.30.420.10">
    <property type="entry name" value="Ribonuclease H-like superfamily/Ribonuclease H"/>
    <property type="match status" value="1"/>
</dbReference>
<evidence type="ECO:0000259" key="13">
    <source>
        <dbReference type="SMART" id="SM00481"/>
    </source>
</evidence>
<dbReference type="EC" id="2.7.7.7" evidence="11"/>
<evidence type="ECO:0000256" key="6">
    <source>
        <dbReference type="ARBA" id="ARBA00022722"/>
    </source>
</evidence>
<dbReference type="InterPro" id="IPR036397">
    <property type="entry name" value="RNaseH_sf"/>
</dbReference>
<dbReference type="PANTHER" id="PTHR32294:SF5">
    <property type="entry name" value="DNA POLYMERASE III POLC-TYPE"/>
    <property type="match status" value="1"/>
</dbReference>
<dbReference type="CDD" id="cd06127">
    <property type="entry name" value="DEDDh"/>
    <property type="match status" value="1"/>
</dbReference>
<dbReference type="GO" id="GO:0005737">
    <property type="term" value="C:cytoplasm"/>
    <property type="evidence" value="ECO:0007669"/>
    <property type="project" value="UniProtKB-SubCell"/>
</dbReference>
<dbReference type="NCBIfam" id="TIGR00573">
    <property type="entry name" value="dnaq"/>
    <property type="match status" value="1"/>
</dbReference>
<dbReference type="Gene3D" id="3.20.20.140">
    <property type="entry name" value="Metal-dependent hydrolases"/>
    <property type="match status" value="2"/>
</dbReference>
<dbReference type="EMBL" id="DTPE01000193">
    <property type="protein sequence ID" value="HGE75426.1"/>
    <property type="molecule type" value="Genomic_DNA"/>
</dbReference>
<dbReference type="GO" id="GO:0003677">
    <property type="term" value="F:DNA binding"/>
    <property type="evidence" value="ECO:0007669"/>
    <property type="project" value="UniProtKB-UniRule"/>
</dbReference>
<feature type="domain" description="Exonuclease" evidence="12">
    <location>
        <begin position="362"/>
        <end position="526"/>
    </location>
</feature>
<gene>
    <name evidence="11" type="primary">polC</name>
    <name evidence="14" type="ORF">ENX73_04805</name>
</gene>
<dbReference type="InterPro" id="IPR004013">
    <property type="entry name" value="PHP_dom"/>
</dbReference>
<evidence type="ECO:0000256" key="11">
    <source>
        <dbReference type="HAMAP-Rule" id="MF_00356"/>
    </source>
</evidence>
<dbReference type="HAMAP" id="MF_00356">
    <property type="entry name" value="DNApol_PolC"/>
    <property type="match status" value="1"/>
</dbReference>
<comment type="subcellular location">
    <subcellularLocation>
        <location evidence="11">Cytoplasm</location>
    </subcellularLocation>
</comment>
<evidence type="ECO:0000256" key="8">
    <source>
        <dbReference type="ARBA" id="ARBA00022839"/>
    </source>
</evidence>
<proteinExistence type="inferred from homology"/>
<dbReference type="InterPro" id="IPR013520">
    <property type="entry name" value="Ribonucl_H"/>
</dbReference>
<dbReference type="Pfam" id="PF17657">
    <property type="entry name" value="DNA_pol3_finger"/>
    <property type="match status" value="1"/>
</dbReference>
<protein>
    <recommendedName>
        <fullName evidence="11">DNA polymerase III PolC-type</fullName>
        <shortName evidence="11">PolIII</shortName>
        <ecNumber evidence="11">2.7.7.7</ecNumber>
    </recommendedName>
</protein>
<evidence type="ECO:0000256" key="9">
    <source>
        <dbReference type="ARBA" id="ARBA00022932"/>
    </source>
</evidence>
<keyword evidence="3 11" id="KW-0808">Transferase</keyword>
<evidence type="ECO:0000256" key="7">
    <source>
        <dbReference type="ARBA" id="ARBA00022801"/>
    </source>
</evidence>
<comment type="catalytic activity">
    <reaction evidence="10 11">
        <text>DNA(n) + a 2'-deoxyribonucleoside 5'-triphosphate = DNA(n+1) + diphosphate</text>
        <dbReference type="Rhea" id="RHEA:22508"/>
        <dbReference type="Rhea" id="RHEA-COMP:17339"/>
        <dbReference type="Rhea" id="RHEA-COMP:17340"/>
        <dbReference type="ChEBI" id="CHEBI:33019"/>
        <dbReference type="ChEBI" id="CHEBI:61560"/>
        <dbReference type="ChEBI" id="CHEBI:173112"/>
        <dbReference type="EC" id="2.7.7.7"/>
    </reaction>
</comment>
<dbReference type="InterPro" id="IPR003141">
    <property type="entry name" value="Pol/His_phosphatase_N"/>
</dbReference>
<dbReference type="PANTHER" id="PTHR32294">
    <property type="entry name" value="DNA POLYMERASE III SUBUNIT ALPHA"/>
    <property type="match status" value="1"/>
</dbReference>
<evidence type="ECO:0000256" key="3">
    <source>
        <dbReference type="ARBA" id="ARBA00022679"/>
    </source>
</evidence>
<dbReference type="InterPro" id="IPR040982">
    <property type="entry name" value="DNA_pol3_finger"/>
</dbReference>
<dbReference type="InterPro" id="IPR012337">
    <property type="entry name" value="RNaseH-like_sf"/>
</dbReference>
<dbReference type="NCBIfam" id="TIGR01405">
    <property type="entry name" value="polC_Gram_pos"/>
    <property type="match status" value="1"/>
</dbReference>
<dbReference type="NCBIfam" id="NF001688">
    <property type="entry name" value="PRK00448.1"/>
    <property type="match status" value="1"/>
</dbReference>
<dbReference type="GO" id="GO:0003887">
    <property type="term" value="F:DNA-directed DNA polymerase activity"/>
    <property type="evidence" value="ECO:0007669"/>
    <property type="project" value="UniProtKB-UniRule"/>
</dbReference>
<dbReference type="CDD" id="cd07435">
    <property type="entry name" value="PHP_PolIIIA_POLC"/>
    <property type="match status" value="1"/>
</dbReference>
<dbReference type="SUPFAM" id="SSF160975">
    <property type="entry name" value="AF1531-like"/>
    <property type="match status" value="1"/>
</dbReference>
<dbReference type="InterPro" id="IPR004805">
    <property type="entry name" value="DnaE2/DnaE/PolC"/>
</dbReference>
<accession>A0A7V3RF31</accession>
<comment type="function">
    <text evidence="1 11">Required for replicative DNA synthesis. This DNA polymerase also exhibits 3' to 5' exonuclease activity.</text>
</comment>
<keyword evidence="9 11" id="KW-0239">DNA-directed DNA polymerase</keyword>
<dbReference type="Gene3D" id="1.10.150.870">
    <property type="match status" value="1"/>
</dbReference>
<dbReference type="InterPro" id="IPR006308">
    <property type="entry name" value="Pol_III_a_PolC-type_gram_pos"/>
</dbReference>
<dbReference type="InterPro" id="IPR006054">
    <property type="entry name" value="DnaQ"/>
</dbReference>
<dbReference type="Pfam" id="PF07733">
    <property type="entry name" value="DNA_pol3_alpha"/>
    <property type="match status" value="2"/>
</dbReference>
<evidence type="ECO:0000256" key="5">
    <source>
        <dbReference type="ARBA" id="ARBA00022705"/>
    </source>
</evidence>
<evidence type="ECO:0000313" key="14">
    <source>
        <dbReference type="EMBL" id="HGE75426.1"/>
    </source>
</evidence>